<dbReference type="PROSITE" id="PS00600">
    <property type="entry name" value="AA_TRANSFER_CLASS_3"/>
    <property type="match status" value="1"/>
</dbReference>
<evidence type="ECO:0000256" key="5">
    <source>
        <dbReference type="ARBA" id="ARBA00015416"/>
    </source>
</evidence>
<comment type="pathway">
    <text evidence="2">Porphyrin-containing compound metabolism; protoporphyrin-IX biosynthesis; 5-aminolevulinate from L-glutamyl-tRNA(Glu): step 2/2.</text>
</comment>
<evidence type="ECO:0000256" key="8">
    <source>
        <dbReference type="ARBA" id="ARBA00023244"/>
    </source>
</evidence>
<dbReference type="GO" id="GO:0042286">
    <property type="term" value="F:glutamate-1-semialdehyde 2,1-aminomutase activity"/>
    <property type="evidence" value="ECO:0007669"/>
    <property type="project" value="UniProtKB-EC"/>
</dbReference>
<name>A0A2Z3H284_9BACT</name>
<proteinExistence type="inferred from homology"/>
<accession>A0A2Z3H284</accession>
<dbReference type="GO" id="GO:0008483">
    <property type="term" value="F:transaminase activity"/>
    <property type="evidence" value="ECO:0007669"/>
    <property type="project" value="InterPro"/>
</dbReference>
<evidence type="ECO:0000256" key="10">
    <source>
        <dbReference type="RuleBase" id="RU003560"/>
    </source>
</evidence>
<evidence type="ECO:0000256" key="3">
    <source>
        <dbReference type="ARBA" id="ARBA00008981"/>
    </source>
</evidence>
<dbReference type="GO" id="GO:0030170">
    <property type="term" value="F:pyridoxal phosphate binding"/>
    <property type="evidence" value="ECO:0007669"/>
    <property type="project" value="InterPro"/>
</dbReference>
<dbReference type="InterPro" id="IPR015422">
    <property type="entry name" value="PyrdxlP-dep_Trfase_small"/>
</dbReference>
<dbReference type="FunFam" id="3.40.640.10:FF:000021">
    <property type="entry name" value="Glutamate-1-semialdehyde 2,1-aminomutase"/>
    <property type="match status" value="1"/>
</dbReference>
<evidence type="ECO:0000256" key="2">
    <source>
        <dbReference type="ARBA" id="ARBA00004819"/>
    </source>
</evidence>
<dbReference type="OrthoDB" id="9807885at2"/>
<dbReference type="Gene3D" id="3.40.640.10">
    <property type="entry name" value="Type I PLP-dependent aspartate aminotransferase-like (Major domain)"/>
    <property type="match status" value="1"/>
</dbReference>
<dbReference type="EMBL" id="CP025958">
    <property type="protein sequence ID" value="AWM38961.1"/>
    <property type="molecule type" value="Genomic_DNA"/>
</dbReference>
<evidence type="ECO:0000256" key="7">
    <source>
        <dbReference type="ARBA" id="ARBA00023235"/>
    </source>
</evidence>
<dbReference type="Gene3D" id="3.90.1150.10">
    <property type="entry name" value="Aspartate Aminotransferase, domain 1"/>
    <property type="match status" value="1"/>
</dbReference>
<dbReference type="PANTHER" id="PTHR43713">
    <property type="entry name" value="GLUTAMATE-1-SEMIALDEHYDE 2,1-AMINOMUTASE"/>
    <property type="match status" value="1"/>
</dbReference>
<dbReference type="AlphaFoldDB" id="A0A2Z3H284"/>
<dbReference type="SUPFAM" id="SSF53383">
    <property type="entry name" value="PLP-dependent transferases"/>
    <property type="match status" value="1"/>
</dbReference>
<keyword evidence="7" id="KW-0413">Isomerase</keyword>
<dbReference type="EC" id="5.4.3.8" evidence="4"/>
<dbReference type="Proteomes" id="UP000245802">
    <property type="component" value="Chromosome"/>
</dbReference>
<evidence type="ECO:0000256" key="1">
    <source>
        <dbReference type="ARBA" id="ARBA00001933"/>
    </source>
</evidence>
<reference evidence="11 12" key="1">
    <citation type="submission" date="2018-01" db="EMBL/GenBank/DDBJ databases">
        <title>G. obscuriglobus.</title>
        <authorList>
            <person name="Franke J."/>
            <person name="Blomberg W."/>
            <person name="Selmecki A."/>
        </authorList>
    </citation>
    <scope>NUCLEOTIDE SEQUENCE [LARGE SCALE GENOMIC DNA]</scope>
    <source>
        <strain evidence="11 12">DSM 5831</strain>
    </source>
</reference>
<protein>
    <recommendedName>
        <fullName evidence="5">Glutamate-1-semialdehyde 2,1-aminomutase</fullName>
        <ecNumber evidence="4">5.4.3.8</ecNumber>
    </recommendedName>
    <alternativeName>
        <fullName evidence="9">Glutamate-1-semialdehyde aminotransferase</fullName>
    </alternativeName>
</protein>
<dbReference type="InterPro" id="IPR015421">
    <property type="entry name" value="PyrdxlP-dep_Trfase_major"/>
</dbReference>
<dbReference type="KEGG" id="gog:C1280_19530"/>
<evidence type="ECO:0000256" key="4">
    <source>
        <dbReference type="ARBA" id="ARBA00012143"/>
    </source>
</evidence>
<evidence type="ECO:0000256" key="9">
    <source>
        <dbReference type="ARBA" id="ARBA00031365"/>
    </source>
</evidence>
<dbReference type="GO" id="GO:0006779">
    <property type="term" value="P:porphyrin-containing compound biosynthetic process"/>
    <property type="evidence" value="ECO:0007669"/>
    <property type="project" value="UniProtKB-KW"/>
</dbReference>
<comment type="similarity">
    <text evidence="3">Belongs to the class-III pyridoxal-phosphate-dependent aminotransferase family. HemL subfamily.</text>
</comment>
<evidence type="ECO:0000313" key="12">
    <source>
        <dbReference type="Proteomes" id="UP000245802"/>
    </source>
</evidence>
<sequence>MSATATRSLVDRYAAEFAGSKQRFETAKGVFPTGVTHDARMMDPFPVYVARAKGAHKWDVDGHELVDYFVGHGSHLLGHCPDDVVLAVQEQMNRGTHPGACHEAEIEWGQLVRKLIPSAERVRFTGSGTEATMMALRLSRLYTGRGKFLKFQGHFHGWHDYVTVSADYPYDTASVPGVPADVAAHCVAVPPNDLNRVEAALKADSDIGAVILEPTGGHWGAVPIRGEFLKGLRELCTRHDRLLIFDEVITGFRVSPGGAQAFYGVTPDLTAMAKILAGGLPGGCVGGRADVLAFIEPRPGKPKMKHPGTYNANPLSAAAGVATLTRVATGEPCDRANRAAARLRNKLNELFAARDWSWVAYGDFSMVRVASGYRGERPGTAAGVNDGFVPFGGDVNALDGPKNMKQYYALRQAMLLHGVDWWGFAGMTSAEHTDAVIDHTVTAFEASLEALAAEGLA</sequence>
<dbReference type="InterPro" id="IPR005814">
    <property type="entry name" value="Aminotrans_3"/>
</dbReference>
<evidence type="ECO:0000313" key="11">
    <source>
        <dbReference type="EMBL" id="AWM38961.1"/>
    </source>
</evidence>
<keyword evidence="8" id="KW-0627">Porphyrin biosynthesis</keyword>
<gene>
    <name evidence="11" type="ORF">C1280_19530</name>
</gene>
<keyword evidence="6 10" id="KW-0663">Pyridoxal phosphate</keyword>
<dbReference type="RefSeq" id="WP_010050222.1">
    <property type="nucleotide sequence ID" value="NZ_CP025958.1"/>
</dbReference>
<evidence type="ECO:0000256" key="6">
    <source>
        <dbReference type="ARBA" id="ARBA00022898"/>
    </source>
</evidence>
<comment type="cofactor">
    <cofactor evidence="1">
        <name>pyridoxal 5'-phosphate</name>
        <dbReference type="ChEBI" id="CHEBI:597326"/>
    </cofactor>
</comment>
<dbReference type="InterPro" id="IPR015424">
    <property type="entry name" value="PyrdxlP-dep_Trfase"/>
</dbReference>
<dbReference type="Pfam" id="PF00202">
    <property type="entry name" value="Aminotran_3"/>
    <property type="match status" value="1"/>
</dbReference>
<dbReference type="PANTHER" id="PTHR43713:SF3">
    <property type="entry name" value="GLUTAMATE-1-SEMIALDEHYDE 2,1-AMINOMUTASE 1, CHLOROPLASTIC-RELATED"/>
    <property type="match status" value="1"/>
</dbReference>
<keyword evidence="12" id="KW-1185">Reference proteome</keyword>
<dbReference type="InterPro" id="IPR049704">
    <property type="entry name" value="Aminotrans_3_PPA_site"/>
</dbReference>
<organism evidence="11 12">
    <name type="scientific">Gemmata obscuriglobus</name>
    <dbReference type="NCBI Taxonomy" id="114"/>
    <lineage>
        <taxon>Bacteria</taxon>
        <taxon>Pseudomonadati</taxon>
        <taxon>Planctomycetota</taxon>
        <taxon>Planctomycetia</taxon>
        <taxon>Gemmatales</taxon>
        <taxon>Gemmataceae</taxon>
        <taxon>Gemmata</taxon>
    </lineage>
</organism>